<gene>
    <name evidence="1" type="ORF">BO66DRAFT_391082</name>
</gene>
<sequence>MSLFTTTRITSRLPGLLARQQQQALRIAAPATTAQARQNSSWVGTKAEDHAVNRTKKRDTTDVSTDASAAGQEDRKSSYGVPDSSKQGGATERGGLKHERKAKKEHPKAPEPVIGMNDERGQVFCTPLLFC</sequence>
<dbReference type="EMBL" id="KZ824950">
    <property type="protein sequence ID" value="RAH71159.1"/>
    <property type="molecule type" value="Genomic_DNA"/>
</dbReference>
<name>A0ACD1HCJ8_9EURO</name>
<keyword evidence="2" id="KW-1185">Reference proteome</keyword>
<proteinExistence type="predicted"/>
<evidence type="ECO:0000313" key="1">
    <source>
        <dbReference type="EMBL" id="RAH71159.1"/>
    </source>
</evidence>
<accession>A0ACD1HCJ8</accession>
<reference evidence="1" key="1">
    <citation type="submission" date="2018-02" db="EMBL/GenBank/DDBJ databases">
        <title>The genomes of Aspergillus section Nigri reveals drivers in fungal speciation.</title>
        <authorList>
            <consortium name="DOE Joint Genome Institute"/>
            <person name="Vesth T.C."/>
            <person name="Nybo J."/>
            <person name="Theobald S."/>
            <person name="Brandl J."/>
            <person name="Frisvad J.C."/>
            <person name="Nielsen K.F."/>
            <person name="Lyhne E.K."/>
            <person name="Kogle M.E."/>
            <person name="Kuo A."/>
            <person name="Riley R."/>
            <person name="Clum A."/>
            <person name="Nolan M."/>
            <person name="Lipzen A."/>
            <person name="Salamov A."/>
            <person name="Henrissat B."/>
            <person name="Wiebenga A."/>
            <person name="De vries R.P."/>
            <person name="Grigoriev I.V."/>
            <person name="Mortensen U.H."/>
            <person name="Andersen M.R."/>
            <person name="Baker S.E."/>
        </authorList>
    </citation>
    <scope>NUCLEOTIDE SEQUENCE</scope>
    <source>
        <strain evidence="1">CBS 121060</strain>
    </source>
</reference>
<dbReference type="Proteomes" id="UP000249661">
    <property type="component" value="Unassembled WGS sequence"/>
</dbReference>
<protein>
    <submittedName>
        <fullName evidence="1">Uncharacterized protein</fullName>
    </submittedName>
</protein>
<organism evidence="1 2">
    <name type="scientific">Aspergillus aculeatinus CBS 121060</name>
    <dbReference type="NCBI Taxonomy" id="1448322"/>
    <lineage>
        <taxon>Eukaryota</taxon>
        <taxon>Fungi</taxon>
        <taxon>Dikarya</taxon>
        <taxon>Ascomycota</taxon>
        <taxon>Pezizomycotina</taxon>
        <taxon>Eurotiomycetes</taxon>
        <taxon>Eurotiomycetidae</taxon>
        <taxon>Eurotiales</taxon>
        <taxon>Aspergillaceae</taxon>
        <taxon>Aspergillus</taxon>
        <taxon>Aspergillus subgen. Circumdati</taxon>
    </lineage>
</organism>
<evidence type="ECO:0000313" key="2">
    <source>
        <dbReference type="Proteomes" id="UP000249661"/>
    </source>
</evidence>